<proteinExistence type="predicted"/>
<gene>
    <name evidence="1" type="ORF">B1A_21931</name>
</gene>
<feature type="non-terminal residue" evidence="1">
    <location>
        <position position="81"/>
    </location>
</feature>
<dbReference type="SUPFAM" id="SSF140959">
    <property type="entry name" value="Indolic compounds 2,3-dioxygenase-like"/>
    <property type="match status" value="1"/>
</dbReference>
<dbReference type="EMBL" id="AUZX01016213">
    <property type="protein sequence ID" value="EQD26285.1"/>
    <property type="molecule type" value="Genomic_DNA"/>
</dbReference>
<sequence length="81" mass="9393">MSGSGRSGRVDLKGEAIHWDLGAGLSYGRYLQLDKLLNAQKPLSRERDEMMFIIVHQTSELWMRLMLDELRRRPWSACDVT</sequence>
<dbReference type="PANTHER" id="PTHR10138">
    <property type="entry name" value="TRYPTOPHAN 2,3-DIOXYGENASE"/>
    <property type="match status" value="1"/>
</dbReference>
<protein>
    <submittedName>
        <fullName evidence="1">Tryptophan 2,3-dioxygenase</fullName>
        <ecNumber evidence="1">1.13.11.11</ecNumber>
    </submittedName>
</protein>
<evidence type="ECO:0000313" key="1">
    <source>
        <dbReference type="EMBL" id="EQD26285.1"/>
    </source>
</evidence>
<dbReference type="GO" id="GO:0019442">
    <property type="term" value="P:L-tryptophan catabolic process to acetyl-CoA"/>
    <property type="evidence" value="ECO:0007669"/>
    <property type="project" value="TreeGrafter"/>
</dbReference>
<keyword evidence="1" id="KW-0223">Dioxygenase</keyword>
<keyword evidence="1" id="KW-0560">Oxidoreductase</keyword>
<reference evidence="1" key="2">
    <citation type="journal article" date="2014" name="ISME J.">
        <title>Microbial stratification in low pH oxic and suboxic macroscopic growths along an acid mine drainage.</title>
        <authorList>
            <person name="Mendez-Garcia C."/>
            <person name="Mesa V."/>
            <person name="Sprenger R.R."/>
            <person name="Richter M."/>
            <person name="Diez M.S."/>
            <person name="Solano J."/>
            <person name="Bargiela R."/>
            <person name="Golyshina O.V."/>
            <person name="Manteca A."/>
            <person name="Ramos J.L."/>
            <person name="Gallego J.R."/>
            <person name="Llorente I."/>
            <person name="Martins Dos Santos V.A."/>
            <person name="Jensen O.N."/>
            <person name="Pelaez A.I."/>
            <person name="Sanchez J."/>
            <person name="Ferrer M."/>
        </authorList>
    </citation>
    <scope>NUCLEOTIDE SEQUENCE</scope>
</reference>
<dbReference type="GO" id="GO:0004833">
    <property type="term" value="F:L-tryptophan 2,3-dioxygenase activity"/>
    <property type="evidence" value="ECO:0007669"/>
    <property type="project" value="UniProtKB-EC"/>
</dbReference>
<dbReference type="AlphaFoldDB" id="T0Z920"/>
<dbReference type="PANTHER" id="PTHR10138:SF0">
    <property type="entry name" value="TRYPTOPHAN 2,3-DIOXYGENASE"/>
    <property type="match status" value="1"/>
</dbReference>
<name>T0Z920_9ZZZZ</name>
<dbReference type="Gene3D" id="1.20.58.480">
    <property type="match status" value="1"/>
</dbReference>
<dbReference type="GO" id="GO:0020037">
    <property type="term" value="F:heme binding"/>
    <property type="evidence" value="ECO:0007669"/>
    <property type="project" value="InterPro"/>
</dbReference>
<dbReference type="GO" id="GO:0046872">
    <property type="term" value="F:metal ion binding"/>
    <property type="evidence" value="ECO:0007669"/>
    <property type="project" value="InterPro"/>
</dbReference>
<dbReference type="GO" id="GO:0019441">
    <property type="term" value="P:L-tryptophan catabolic process to kynurenine"/>
    <property type="evidence" value="ECO:0007669"/>
    <property type="project" value="InterPro"/>
</dbReference>
<reference evidence="1" key="1">
    <citation type="submission" date="2013-08" db="EMBL/GenBank/DDBJ databases">
        <authorList>
            <person name="Mendez C."/>
            <person name="Richter M."/>
            <person name="Ferrer M."/>
            <person name="Sanchez J."/>
        </authorList>
    </citation>
    <scope>NUCLEOTIDE SEQUENCE</scope>
</reference>
<dbReference type="Pfam" id="PF03301">
    <property type="entry name" value="Trp_dioxygenase"/>
    <property type="match status" value="1"/>
</dbReference>
<dbReference type="InterPro" id="IPR004981">
    <property type="entry name" value="Trp_2_3_dOase"/>
</dbReference>
<dbReference type="EC" id="1.13.11.11" evidence="1"/>
<dbReference type="InterPro" id="IPR037217">
    <property type="entry name" value="Trp/Indoleamine_2_3_dOase-like"/>
</dbReference>
<accession>T0Z920</accession>
<comment type="caution">
    <text evidence="1">The sequence shown here is derived from an EMBL/GenBank/DDBJ whole genome shotgun (WGS) entry which is preliminary data.</text>
</comment>
<organism evidence="1">
    <name type="scientific">mine drainage metagenome</name>
    <dbReference type="NCBI Taxonomy" id="410659"/>
    <lineage>
        <taxon>unclassified sequences</taxon>
        <taxon>metagenomes</taxon>
        <taxon>ecological metagenomes</taxon>
    </lineage>
</organism>